<dbReference type="GO" id="GO:0005886">
    <property type="term" value="C:plasma membrane"/>
    <property type="evidence" value="ECO:0007669"/>
    <property type="project" value="UniProtKB-SubCell"/>
</dbReference>
<evidence type="ECO:0000256" key="7">
    <source>
        <dbReference type="ARBA" id="ARBA00023136"/>
    </source>
</evidence>
<feature type="transmembrane region" description="Helical" evidence="8">
    <location>
        <begin position="217"/>
        <end position="237"/>
    </location>
</feature>
<protein>
    <submittedName>
        <fullName evidence="9">Uncharacterized protein</fullName>
    </submittedName>
</protein>
<keyword evidence="5 8" id="KW-0812">Transmembrane</keyword>
<name>A0A1J4U1P5_9BACT</name>
<dbReference type="STRING" id="1805238.AUJ23_03675"/>
<evidence type="ECO:0000313" key="10">
    <source>
        <dbReference type="Proteomes" id="UP000181941"/>
    </source>
</evidence>
<evidence type="ECO:0000256" key="4">
    <source>
        <dbReference type="ARBA" id="ARBA00022679"/>
    </source>
</evidence>
<dbReference type="GO" id="GO:0016763">
    <property type="term" value="F:pentosyltransferase activity"/>
    <property type="evidence" value="ECO:0007669"/>
    <property type="project" value="TreeGrafter"/>
</dbReference>
<comment type="subcellular location">
    <subcellularLocation>
        <location evidence="1">Cell membrane</location>
        <topology evidence="1">Multi-pass membrane protein</topology>
    </subcellularLocation>
</comment>
<evidence type="ECO:0000256" key="6">
    <source>
        <dbReference type="ARBA" id="ARBA00022989"/>
    </source>
</evidence>
<evidence type="ECO:0000256" key="3">
    <source>
        <dbReference type="ARBA" id="ARBA00022676"/>
    </source>
</evidence>
<feature type="transmembrane region" description="Helical" evidence="8">
    <location>
        <begin position="280"/>
        <end position="301"/>
    </location>
</feature>
<sequence>MKTFFEKLKNLLNNNLFIFLLFLVIALVIYYPLFKFTFFQDDFVWLSNTKDIWAGKVSFNNIFTLKISNFVMPIIYSYFTIAYKIFGLSSFWFYLTNIILHTANTFILFKLLKNFFSKNIAITSAIIFLTLRYSIESVSWISAITVLLTTLFLLSIGLLWISFLKTNNKIKYFFILFLTLLLILTKEWSVLLLPFLLILTILFQLKQNKKIIEKKHVLHAIPIGIMFLVYILIEFSIQSKSSVLLDKGFYVLGWHAVPNIINNIFLTFLPILNIAHNRPFIWIIASSIFLISSLVLGFYLLIKNKNPLVLGIIWMIISFLPTSFFTWNPYVSRYSYIPAIGAVIFIGYGLKFIKDQQKIKLLQITTILIGVYCVFNIFFTYKTLYNSIETVQKENKYFTQALYKIENKINKQDDLAIYNKTPHTDFILPEILHSLINISTEKVHVIKDLQECADYQQCLFWNSDKKEIELL</sequence>
<organism evidence="9 10">
    <name type="scientific">Candidatus Magasanikbacteria bacterium CG1_02_32_51</name>
    <dbReference type="NCBI Taxonomy" id="1805238"/>
    <lineage>
        <taxon>Bacteria</taxon>
        <taxon>Candidatus Magasanikiibacteriota</taxon>
    </lineage>
</organism>
<feature type="transmembrane region" description="Helical" evidence="8">
    <location>
        <begin position="75"/>
        <end position="95"/>
    </location>
</feature>
<evidence type="ECO:0000313" key="9">
    <source>
        <dbReference type="EMBL" id="OIO18444.1"/>
    </source>
</evidence>
<feature type="transmembrane region" description="Helical" evidence="8">
    <location>
        <begin position="12"/>
        <end position="33"/>
    </location>
</feature>
<dbReference type="PANTHER" id="PTHR33908">
    <property type="entry name" value="MANNOSYLTRANSFERASE YKCB-RELATED"/>
    <property type="match status" value="1"/>
</dbReference>
<feature type="transmembrane region" description="Helical" evidence="8">
    <location>
        <begin position="308"/>
        <end position="327"/>
    </location>
</feature>
<keyword evidence="7 8" id="KW-0472">Membrane</keyword>
<feature type="transmembrane region" description="Helical" evidence="8">
    <location>
        <begin position="333"/>
        <end position="350"/>
    </location>
</feature>
<dbReference type="EMBL" id="MNVC01000044">
    <property type="protein sequence ID" value="OIO18444.1"/>
    <property type="molecule type" value="Genomic_DNA"/>
</dbReference>
<dbReference type="InterPro" id="IPR050297">
    <property type="entry name" value="LipidA_mod_glycosyltrf_83"/>
</dbReference>
<feature type="transmembrane region" description="Helical" evidence="8">
    <location>
        <begin position="116"/>
        <end position="135"/>
    </location>
</feature>
<dbReference type="AlphaFoldDB" id="A0A1J4U1P5"/>
<feature type="transmembrane region" description="Helical" evidence="8">
    <location>
        <begin position="173"/>
        <end position="205"/>
    </location>
</feature>
<gene>
    <name evidence="9" type="ORF">AUJ23_03675</name>
</gene>
<comment type="caution">
    <text evidence="9">The sequence shown here is derived from an EMBL/GenBank/DDBJ whole genome shotgun (WGS) entry which is preliminary data.</text>
</comment>
<keyword evidence="2" id="KW-1003">Cell membrane</keyword>
<dbReference type="GO" id="GO:0009103">
    <property type="term" value="P:lipopolysaccharide biosynthetic process"/>
    <property type="evidence" value="ECO:0007669"/>
    <property type="project" value="UniProtKB-ARBA"/>
</dbReference>
<evidence type="ECO:0000256" key="2">
    <source>
        <dbReference type="ARBA" id="ARBA00022475"/>
    </source>
</evidence>
<keyword evidence="4" id="KW-0808">Transferase</keyword>
<feature type="transmembrane region" description="Helical" evidence="8">
    <location>
        <begin position="141"/>
        <end position="161"/>
    </location>
</feature>
<evidence type="ECO:0000256" key="1">
    <source>
        <dbReference type="ARBA" id="ARBA00004651"/>
    </source>
</evidence>
<reference evidence="9 10" key="1">
    <citation type="journal article" date="2016" name="Environ. Microbiol.">
        <title>Genomic resolution of a cold subsurface aquifer community provides metabolic insights for novel microbes adapted to high CO concentrations.</title>
        <authorList>
            <person name="Probst A.J."/>
            <person name="Castelle C.J."/>
            <person name="Singh A."/>
            <person name="Brown C.T."/>
            <person name="Anantharaman K."/>
            <person name="Sharon I."/>
            <person name="Hug L.A."/>
            <person name="Burstein D."/>
            <person name="Emerson J.B."/>
            <person name="Thomas B.C."/>
            <person name="Banfield J.F."/>
        </authorList>
    </citation>
    <scope>NUCLEOTIDE SEQUENCE [LARGE SCALE GENOMIC DNA]</scope>
    <source>
        <strain evidence="9">CG1_02_32_51</strain>
    </source>
</reference>
<keyword evidence="6 8" id="KW-1133">Transmembrane helix</keyword>
<dbReference type="Proteomes" id="UP000181941">
    <property type="component" value="Unassembled WGS sequence"/>
</dbReference>
<dbReference type="PANTHER" id="PTHR33908:SF11">
    <property type="entry name" value="MEMBRANE PROTEIN"/>
    <property type="match status" value="1"/>
</dbReference>
<proteinExistence type="predicted"/>
<accession>A0A1J4U1P5</accession>
<keyword evidence="3" id="KW-0328">Glycosyltransferase</keyword>
<feature type="transmembrane region" description="Helical" evidence="8">
    <location>
        <begin position="249"/>
        <end position="274"/>
    </location>
</feature>
<evidence type="ECO:0000256" key="8">
    <source>
        <dbReference type="SAM" id="Phobius"/>
    </source>
</evidence>
<evidence type="ECO:0000256" key="5">
    <source>
        <dbReference type="ARBA" id="ARBA00022692"/>
    </source>
</evidence>
<feature type="transmembrane region" description="Helical" evidence="8">
    <location>
        <begin position="362"/>
        <end position="381"/>
    </location>
</feature>